<feature type="non-terminal residue" evidence="1">
    <location>
        <position position="129"/>
    </location>
</feature>
<comment type="caution">
    <text evidence="1">The sequence shown here is derived from an EMBL/GenBank/DDBJ whole genome shotgun (WGS) entry which is preliminary data.</text>
</comment>
<evidence type="ECO:0000313" key="1">
    <source>
        <dbReference type="EMBL" id="KAG0439631.1"/>
    </source>
</evidence>
<dbReference type="EMBL" id="JABSTQ010005305">
    <property type="protein sequence ID" value="KAG0439631.1"/>
    <property type="molecule type" value="Genomic_DNA"/>
</dbReference>
<accession>A0AC60QSL1</accession>
<proteinExistence type="predicted"/>
<evidence type="ECO:0000313" key="2">
    <source>
        <dbReference type="Proteomes" id="UP000805193"/>
    </source>
</evidence>
<dbReference type="Proteomes" id="UP000805193">
    <property type="component" value="Unassembled WGS sequence"/>
</dbReference>
<keyword evidence="2" id="KW-1185">Reference proteome</keyword>
<name>A0AC60QSL1_IXOPE</name>
<sequence>MGSKIWLCVFMLLLSCLVAQGQDVISHAEFKKRLLSVNPGLLTPQCKKIFKNCSVKMLSLLSVIDGLKQRWDEYLAVPCVKTMLEHHFPDYSVECAASGRYGESMKCIASPEATAFVDPKRVAGLMDAI</sequence>
<reference evidence="1 2" key="1">
    <citation type="journal article" date="2020" name="Cell">
        <title>Large-Scale Comparative Analyses of Tick Genomes Elucidate Their Genetic Diversity and Vector Capacities.</title>
        <authorList>
            <consortium name="Tick Genome and Microbiome Consortium (TIGMIC)"/>
            <person name="Jia N."/>
            <person name="Wang J."/>
            <person name="Shi W."/>
            <person name="Du L."/>
            <person name="Sun Y."/>
            <person name="Zhan W."/>
            <person name="Jiang J.F."/>
            <person name="Wang Q."/>
            <person name="Zhang B."/>
            <person name="Ji P."/>
            <person name="Bell-Sakyi L."/>
            <person name="Cui X.M."/>
            <person name="Yuan T.T."/>
            <person name="Jiang B.G."/>
            <person name="Yang W.F."/>
            <person name="Lam T.T."/>
            <person name="Chang Q.C."/>
            <person name="Ding S.J."/>
            <person name="Wang X.J."/>
            <person name="Zhu J.G."/>
            <person name="Ruan X.D."/>
            <person name="Zhao L."/>
            <person name="Wei J.T."/>
            <person name="Ye R.Z."/>
            <person name="Que T.C."/>
            <person name="Du C.H."/>
            <person name="Zhou Y.H."/>
            <person name="Cheng J.X."/>
            <person name="Dai P.F."/>
            <person name="Guo W.B."/>
            <person name="Han X.H."/>
            <person name="Huang E.J."/>
            <person name="Li L.F."/>
            <person name="Wei W."/>
            <person name="Gao Y.C."/>
            <person name="Liu J.Z."/>
            <person name="Shao H.Z."/>
            <person name="Wang X."/>
            <person name="Wang C.C."/>
            <person name="Yang T.C."/>
            <person name="Huo Q.B."/>
            <person name="Li W."/>
            <person name="Chen H.Y."/>
            <person name="Chen S.E."/>
            <person name="Zhou L.G."/>
            <person name="Ni X.B."/>
            <person name="Tian J.H."/>
            <person name="Sheng Y."/>
            <person name="Liu T."/>
            <person name="Pan Y.S."/>
            <person name="Xia L.Y."/>
            <person name="Li J."/>
            <person name="Zhao F."/>
            <person name="Cao W.C."/>
        </authorList>
    </citation>
    <scope>NUCLEOTIDE SEQUENCE [LARGE SCALE GENOMIC DNA]</scope>
    <source>
        <strain evidence="1">Iper-2018</strain>
    </source>
</reference>
<organism evidence="1 2">
    <name type="scientific">Ixodes persulcatus</name>
    <name type="common">Taiga tick</name>
    <dbReference type="NCBI Taxonomy" id="34615"/>
    <lineage>
        <taxon>Eukaryota</taxon>
        <taxon>Metazoa</taxon>
        <taxon>Ecdysozoa</taxon>
        <taxon>Arthropoda</taxon>
        <taxon>Chelicerata</taxon>
        <taxon>Arachnida</taxon>
        <taxon>Acari</taxon>
        <taxon>Parasitiformes</taxon>
        <taxon>Ixodida</taxon>
        <taxon>Ixodoidea</taxon>
        <taxon>Ixodidae</taxon>
        <taxon>Ixodinae</taxon>
        <taxon>Ixodes</taxon>
    </lineage>
</organism>
<protein>
    <submittedName>
        <fullName evidence="1">Uncharacterized protein</fullName>
    </submittedName>
</protein>
<gene>
    <name evidence="1" type="ORF">HPB47_016574</name>
</gene>